<evidence type="ECO:0000256" key="9">
    <source>
        <dbReference type="ARBA" id="ARBA00023170"/>
    </source>
</evidence>
<dbReference type="InterPro" id="IPR039426">
    <property type="entry name" value="TonB-dep_rcpt-like"/>
</dbReference>
<reference evidence="15 16" key="1">
    <citation type="submission" date="2018-01" db="EMBL/GenBank/DDBJ databases">
        <authorList>
            <person name="Paulsen S."/>
            <person name="Gram L.K."/>
        </authorList>
    </citation>
    <scope>NUCLEOTIDE SEQUENCE [LARGE SCALE GENOMIC DNA]</scope>
    <source>
        <strain evidence="15 16">S2676</strain>
    </source>
</reference>
<organism evidence="15 16">
    <name type="scientific">Pseudoalteromonas rubra</name>
    <dbReference type="NCBI Taxonomy" id="43658"/>
    <lineage>
        <taxon>Bacteria</taxon>
        <taxon>Pseudomonadati</taxon>
        <taxon>Pseudomonadota</taxon>
        <taxon>Gammaproteobacteria</taxon>
        <taxon>Alteromonadales</taxon>
        <taxon>Pseudoalteromonadaceae</taxon>
        <taxon>Pseudoalteromonas</taxon>
    </lineage>
</organism>
<dbReference type="Gene3D" id="2.170.130.10">
    <property type="entry name" value="TonB-dependent receptor, plug domain"/>
    <property type="match status" value="1"/>
</dbReference>
<accession>A0A5S3WKT9</accession>
<dbReference type="GO" id="GO:0015232">
    <property type="term" value="F:heme transmembrane transporter activity"/>
    <property type="evidence" value="ECO:0007669"/>
    <property type="project" value="InterPro"/>
</dbReference>
<evidence type="ECO:0000256" key="5">
    <source>
        <dbReference type="ARBA" id="ARBA00022692"/>
    </source>
</evidence>
<keyword evidence="9" id="KW-0675">Receptor</keyword>
<feature type="domain" description="TonB-dependent receptor-like beta-barrel" evidence="13">
    <location>
        <begin position="237"/>
        <end position="662"/>
    </location>
</feature>
<dbReference type="OrthoDB" id="9764669at2"/>
<dbReference type="PANTHER" id="PTHR30069">
    <property type="entry name" value="TONB-DEPENDENT OUTER MEMBRANE RECEPTOR"/>
    <property type="match status" value="1"/>
</dbReference>
<proteinExistence type="inferred from homology"/>
<keyword evidence="6" id="KW-0732">Signal</keyword>
<dbReference type="CDD" id="cd01347">
    <property type="entry name" value="ligand_gated_channel"/>
    <property type="match status" value="1"/>
</dbReference>
<dbReference type="PANTHER" id="PTHR30069:SF29">
    <property type="entry name" value="HEMOGLOBIN AND HEMOGLOBIN-HAPTOGLOBIN-BINDING PROTEIN 1-RELATED"/>
    <property type="match status" value="1"/>
</dbReference>
<comment type="similarity">
    <text evidence="2">Belongs to the TonB-dependent receptor family. Hemoglobin/haptoglobin binding protein subfamily.</text>
</comment>
<evidence type="ECO:0000256" key="1">
    <source>
        <dbReference type="ARBA" id="ARBA00004571"/>
    </source>
</evidence>
<keyword evidence="3 11" id="KW-0813">Transport</keyword>
<comment type="subcellular location">
    <subcellularLocation>
        <location evidence="1 11">Cell outer membrane</location>
        <topology evidence="1 11">Multi-pass membrane protein</topology>
    </subcellularLocation>
</comment>
<dbReference type="InterPro" id="IPR000531">
    <property type="entry name" value="Beta-barrel_TonB"/>
</dbReference>
<evidence type="ECO:0000256" key="3">
    <source>
        <dbReference type="ARBA" id="ARBA00022448"/>
    </source>
</evidence>
<evidence type="ECO:0008006" key="17">
    <source>
        <dbReference type="Google" id="ProtNLM"/>
    </source>
</evidence>
<dbReference type="AlphaFoldDB" id="A0A5S3WKT9"/>
<comment type="caution">
    <text evidence="15">The sequence shown here is derived from an EMBL/GenBank/DDBJ whole genome shotgun (WGS) entry which is preliminary data.</text>
</comment>
<gene>
    <name evidence="15" type="ORF">CWB99_15200</name>
</gene>
<dbReference type="InterPro" id="IPR011276">
    <property type="entry name" value="TonB_haem/Hb_rcpt"/>
</dbReference>
<protein>
    <recommendedName>
        <fullName evidence="17">TonB-dependent hemoglobin/transferrin/lactoferrin family receptor</fullName>
    </recommendedName>
</protein>
<sequence>MRFQMTLKHSSIALGVVTALLGTTDLKADEFEKSAEVLVVSGSRVEQKLSDVTGSVSVVTEQALEEEVSIDLASAFRYQTGITAQGSAGNAQAITVRGIGGNRVVYIKDGKRLNDAYEGGQGLLIGRGYLDIEGIRQIEIAKGAASSLYGSDALGGIVVISTKSPSDYLADAPSYAHLSAGYHGASDEQSLSGVFAKRLGEHAASIQLTRREGSQTQNFDETLPEYDYTSTAAVLKGELTLDAQSSLVASLDYYTQKTDQVLVAQSHETDEVNDSLSVSVLYKSSAVTALYDSLEAQVYFSDYEQQSNQIRTGADRSGSYVDNNDYRFEQQIVGTRLVLDKQLNVGDVAHQLVYGVDFDMYDTERPRYKSRRDLQGSLVKDNEAQKAFPGADTTLIGLFVQDNVTLLPNILTVNAGLRLDSYQMDPKRDALYTSDAIEKIDETALSPKLGVVYRISDGLSLVGQYARGFKIPPHDQAYQSHGVEPFYQIIPNSDLDPEYSDSIELGLKGSFDSSQFSLAVFHSTFDDFIANQLVRTEPTFIPNVSKQVYQYHNLEEVKIKGVEANMTLWFNDQIALDSGLTYLHGKNSQTDDYIESLSPLNGFIKARYESEHWSVTTALRAASRMDKVPAETAIETAGWATVDVFADYQWQDWQLNMGIFNLLDKEYVNYERVAGNAADISLSQYTMPGRYLAAKVKFTF</sequence>
<evidence type="ECO:0000256" key="8">
    <source>
        <dbReference type="ARBA" id="ARBA00023136"/>
    </source>
</evidence>
<dbReference type="GO" id="GO:0009279">
    <property type="term" value="C:cell outer membrane"/>
    <property type="evidence" value="ECO:0007669"/>
    <property type="project" value="UniProtKB-SubCell"/>
</dbReference>
<evidence type="ECO:0000256" key="10">
    <source>
        <dbReference type="ARBA" id="ARBA00023237"/>
    </source>
</evidence>
<evidence type="ECO:0000256" key="11">
    <source>
        <dbReference type="PROSITE-ProRule" id="PRU01360"/>
    </source>
</evidence>
<evidence type="ECO:0000256" key="2">
    <source>
        <dbReference type="ARBA" id="ARBA00008143"/>
    </source>
</evidence>
<keyword evidence="10 11" id="KW-0998">Cell outer membrane</keyword>
<dbReference type="NCBIfam" id="TIGR01786">
    <property type="entry name" value="TonB-hemlactrns"/>
    <property type="match status" value="1"/>
</dbReference>
<dbReference type="GO" id="GO:0044718">
    <property type="term" value="P:siderophore transmembrane transport"/>
    <property type="evidence" value="ECO:0007669"/>
    <property type="project" value="TreeGrafter"/>
</dbReference>
<dbReference type="InterPro" id="IPR012910">
    <property type="entry name" value="Plug_dom"/>
</dbReference>
<evidence type="ECO:0000256" key="6">
    <source>
        <dbReference type="ARBA" id="ARBA00022729"/>
    </source>
</evidence>
<dbReference type="NCBIfam" id="TIGR01785">
    <property type="entry name" value="TonB-hemin"/>
    <property type="match status" value="1"/>
</dbReference>
<evidence type="ECO:0000313" key="16">
    <source>
        <dbReference type="Proteomes" id="UP000310249"/>
    </source>
</evidence>
<dbReference type="Pfam" id="PF00593">
    <property type="entry name" value="TonB_dep_Rec_b-barrel"/>
    <property type="match status" value="1"/>
</dbReference>
<dbReference type="Proteomes" id="UP000310249">
    <property type="component" value="Unassembled WGS sequence"/>
</dbReference>
<evidence type="ECO:0000259" key="14">
    <source>
        <dbReference type="Pfam" id="PF07715"/>
    </source>
</evidence>
<dbReference type="GO" id="GO:0015344">
    <property type="term" value="F:siderophore uptake transmembrane transporter activity"/>
    <property type="evidence" value="ECO:0007669"/>
    <property type="project" value="TreeGrafter"/>
</dbReference>
<dbReference type="PROSITE" id="PS52016">
    <property type="entry name" value="TONB_DEPENDENT_REC_3"/>
    <property type="match status" value="1"/>
</dbReference>
<keyword evidence="8 11" id="KW-0472">Membrane</keyword>
<dbReference type="Gene3D" id="2.40.170.20">
    <property type="entry name" value="TonB-dependent receptor, beta-barrel domain"/>
    <property type="match status" value="1"/>
</dbReference>
<keyword evidence="5 11" id="KW-0812">Transmembrane</keyword>
<feature type="domain" description="TonB-dependent receptor plug" evidence="14">
    <location>
        <begin position="49"/>
        <end position="157"/>
    </location>
</feature>
<keyword evidence="7 12" id="KW-0798">TonB box</keyword>
<dbReference type="InterPro" id="IPR010949">
    <property type="entry name" value="TonB_Hb/transfer/lactofer_rcpt"/>
</dbReference>
<evidence type="ECO:0000256" key="7">
    <source>
        <dbReference type="ARBA" id="ARBA00023077"/>
    </source>
</evidence>
<dbReference type="Pfam" id="PF07715">
    <property type="entry name" value="Plug"/>
    <property type="match status" value="1"/>
</dbReference>
<evidence type="ECO:0000256" key="12">
    <source>
        <dbReference type="RuleBase" id="RU003357"/>
    </source>
</evidence>
<evidence type="ECO:0000256" key="4">
    <source>
        <dbReference type="ARBA" id="ARBA00022452"/>
    </source>
</evidence>
<dbReference type="SUPFAM" id="SSF56935">
    <property type="entry name" value="Porins"/>
    <property type="match status" value="1"/>
</dbReference>
<reference evidence="16" key="2">
    <citation type="submission" date="2019-06" db="EMBL/GenBank/DDBJ databases">
        <title>Co-occurence of chitin degradation, pigmentation and bioactivity in marine Pseudoalteromonas.</title>
        <authorList>
            <person name="Sonnenschein E.C."/>
            <person name="Bech P.K."/>
        </authorList>
    </citation>
    <scope>NUCLEOTIDE SEQUENCE [LARGE SCALE GENOMIC DNA]</scope>
    <source>
        <strain evidence="16">S2676</strain>
    </source>
</reference>
<keyword evidence="4 11" id="KW-1134">Transmembrane beta strand</keyword>
<evidence type="ECO:0000313" key="15">
    <source>
        <dbReference type="EMBL" id="TMP27343.1"/>
    </source>
</evidence>
<evidence type="ECO:0000259" key="13">
    <source>
        <dbReference type="Pfam" id="PF00593"/>
    </source>
</evidence>
<name>A0A5S3WKT9_9GAMM</name>
<dbReference type="InterPro" id="IPR037066">
    <property type="entry name" value="Plug_dom_sf"/>
</dbReference>
<dbReference type="InterPro" id="IPR036942">
    <property type="entry name" value="Beta-barrel_TonB_sf"/>
</dbReference>
<dbReference type="EMBL" id="PNCI01000035">
    <property type="protein sequence ID" value="TMP27343.1"/>
    <property type="molecule type" value="Genomic_DNA"/>
</dbReference>